<protein>
    <recommendedName>
        <fullName evidence="3">Lipoprotein</fullName>
    </recommendedName>
</protein>
<reference evidence="1 2" key="1">
    <citation type="submission" date="2017-04" db="EMBL/GenBank/DDBJ databases">
        <title>Compelte genome sequence of WV33.</title>
        <authorList>
            <person name="Lee P.C."/>
        </authorList>
    </citation>
    <scope>NUCLEOTIDE SEQUENCE [LARGE SCALE GENOMIC DNA]</scope>
    <source>
        <strain evidence="1 2">WV33</strain>
    </source>
</reference>
<dbReference type="RefSeq" id="WP_108741573.1">
    <property type="nucleotide sequence ID" value="NZ_CP020918.1"/>
</dbReference>
<dbReference type="OrthoDB" id="2677145at2"/>
<name>A0A2S1LFX4_9FLAO</name>
<dbReference type="KEGG" id="ffa:FFWV33_14520"/>
<proteinExistence type="predicted"/>
<accession>A0A2S1LFX4</accession>
<dbReference type="Proteomes" id="UP000244527">
    <property type="component" value="Chromosome"/>
</dbReference>
<organism evidence="1 2">
    <name type="scientific">Flavobacterium faecale</name>
    <dbReference type="NCBI Taxonomy" id="1355330"/>
    <lineage>
        <taxon>Bacteria</taxon>
        <taxon>Pseudomonadati</taxon>
        <taxon>Bacteroidota</taxon>
        <taxon>Flavobacteriia</taxon>
        <taxon>Flavobacteriales</taxon>
        <taxon>Flavobacteriaceae</taxon>
        <taxon>Flavobacterium</taxon>
    </lineage>
</organism>
<dbReference type="EMBL" id="CP020918">
    <property type="protein sequence ID" value="AWG22655.1"/>
    <property type="molecule type" value="Genomic_DNA"/>
</dbReference>
<evidence type="ECO:0008006" key="3">
    <source>
        <dbReference type="Google" id="ProtNLM"/>
    </source>
</evidence>
<dbReference type="AlphaFoldDB" id="A0A2S1LFX4"/>
<evidence type="ECO:0000313" key="1">
    <source>
        <dbReference type="EMBL" id="AWG22655.1"/>
    </source>
</evidence>
<sequence>MKNIFIALLLLLTISCKKEVQKETLDTTVDTTAVPKAVVKEQPKIKVENFKKSYLGTIGNGIEVVFTLSNTDGVITGSYFYKKVGVDIPLLGSIEGDEVILYELDSQKNKVATIASKLVGNKIVGTWKSMEGQEELKVVLTKTDKYVAELPENIAGTYTNASGTACSFKLIISMKENNYFYTITTAERTLKGKVSFNRDIDYKDVYINFNGIKWAAYNGAINEEGEPVNKNLKIPVGIDGLLNENEISIQNYGNAMNNYTKFRDCDDKYILLKK</sequence>
<evidence type="ECO:0000313" key="2">
    <source>
        <dbReference type="Proteomes" id="UP000244527"/>
    </source>
</evidence>
<dbReference type="PROSITE" id="PS51257">
    <property type="entry name" value="PROKAR_LIPOPROTEIN"/>
    <property type="match status" value="1"/>
</dbReference>
<gene>
    <name evidence="1" type="ORF">FFWV33_14520</name>
</gene>
<keyword evidence="2" id="KW-1185">Reference proteome</keyword>